<keyword evidence="2 4" id="KW-0863">Zinc-finger</keyword>
<proteinExistence type="predicted"/>
<reference evidence="8" key="2">
    <citation type="submission" date="2023-06" db="EMBL/GenBank/DDBJ databases">
        <authorList>
            <person name="Ma L."/>
            <person name="Liu K.-W."/>
            <person name="Li Z."/>
            <person name="Hsiao Y.-Y."/>
            <person name="Qi Y."/>
            <person name="Fu T."/>
            <person name="Tang G."/>
            <person name="Zhang D."/>
            <person name="Sun W.-H."/>
            <person name="Liu D.-K."/>
            <person name="Li Y."/>
            <person name="Chen G.-Z."/>
            <person name="Liu X.-D."/>
            <person name="Liao X.-Y."/>
            <person name="Jiang Y.-T."/>
            <person name="Yu X."/>
            <person name="Hao Y."/>
            <person name="Huang J."/>
            <person name="Zhao X.-W."/>
            <person name="Ke S."/>
            <person name="Chen Y.-Y."/>
            <person name="Wu W.-L."/>
            <person name="Hsu J.-L."/>
            <person name="Lin Y.-F."/>
            <person name="Huang M.-D."/>
            <person name="Li C.-Y."/>
            <person name="Huang L."/>
            <person name="Wang Z.-W."/>
            <person name="Zhao X."/>
            <person name="Zhong W.-Y."/>
            <person name="Peng D.-H."/>
            <person name="Ahmad S."/>
            <person name="Lan S."/>
            <person name="Zhang J.-S."/>
            <person name="Tsai W.-C."/>
            <person name="Van De Peer Y."/>
            <person name="Liu Z.-J."/>
        </authorList>
    </citation>
    <scope>NUCLEOTIDE SEQUENCE</scope>
    <source>
        <strain evidence="8">CP</strain>
        <tissue evidence="8">Leaves</tissue>
    </source>
</reference>
<name>A0AAV9C4P1_ACOCL</name>
<evidence type="ECO:0000256" key="2">
    <source>
        <dbReference type="ARBA" id="ARBA00022771"/>
    </source>
</evidence>
<dbReference type="Gene3D" id="3.30.40.10">
    <property type="entry name" value="Zinc/RING finger domain, C3HC4 (zinc finger)"/>
    <property type="match status" value="1"/>
</dbReference>
<evidence type="ECO:0000313" key="8">
    <source>
        <dbReference type="EMBL" id="KAK1283584.1"/>
    </source>
</evidence>
<protein>
    <submittedName>
        <fullName evidence="8">RING-H2 finger protein ATL44</fullName>
    </submittedName>
</protein>
<feature type="compositionally biased region" description="Pro residues" evidence="5">
    <location>
        <begin position="60"/>
        <end position="72"/>
    </location>
</feature>
<keyword evidence="6" id="KW-0472">Membrane</keyword>
<evidence type="ECO:0000259" key="7">
    <source>
        <dbReference type="PROSITE" id="PS50089"/>
    </source>
</evidence>
<evidence type="ECO:0000256" key="1">
    <source>
        <dbReference type="ARBA" id="ARBA00022723"/>
    </source>
</evidence>
<dbReference type="PANTHER" id="PTHR45798:SF97">
    <property type="entry name" value="ALCOHOL-SENSITIVE RING FINGER PROTEIN 1"/>
    <property type="match status" value="1"/>
</dbReference>
<feature type="transmembrane region" description="Helical" evidence="6">
    <location>
        <begin position="20"/>
        <end position="40"/>
    </location>
</feature>
<dbReference type="SMART" id="SM00184">
    <property type="entry name" value="RING"/>
    <property type="match status" value="1"/>
</dbReference>
<dbReference type="InterPro" id="IPR013083">
    <property type="entry name" value="Znf_RING/FYVE/PHD"/>
</dbReference>
<feature type="region of interest" description="Disordered" evidence="5">
    <location>
        <begin position="49"/>
        <end position="75"/>
    </location>
</feature>
<dbReference type="CDD" id="cd16461">
    <property type="entry name" value="RING-H2_EL5-like"/>
    <property type="match status" value="1"/>
</dbReference>
<keyword evidence="9" id="KW-1185">Reference proteome</keyword>
<dbReference type="Pfam" id="PF13639">
    <property type="entry name" value="zf-RING_2"/>
    <property type="match status" value="1"/>
</dbReference>
<dbReference type="InterPro" id="IPR052788">
    <property type="entry name" value="RING-type_E3_ligase_ATL"/>
</dbReference>
<dbReference type="InterPro" id="IPR001841">
    <property type="entry name" value="Znf_RING"/>
</dbReference>
<evidence type="ECO:0000313" key="9">
    <source>
        <dbReference type="Proteomes" id="UP001180020"/>
    </source>
</evidence>
<organism evidence="8 9">
    <name type="scientific">Acorus calamus</name>
    <name type="common">Sweet flag</name>
    <dbReference type="NCBI Taxonomy" id="4465"/>
    <lineage>
        <taxon>Eukaryota</taxon>
        <taxon>Viridiplantae</taxon>
        <taxon>Streptophyta</taxon>
        <taxon>Embryophyta</taxon>
        <taxon>Tracheophyta</taxon>
        <taxon>Spermatophyta</taxon>
        <taxon>Magnoliopsida</taxon>
        <taxon>Liliopsida</taxon>
        <taxon>Acoraceae</taxon>
        <taxon>Acorus</taxon>
    </lineage>
</organism>
<feature type="compositionally biased region" description="Low complexity" evidence="5">
    <location>
        <begin position="49"/>
        <end position="59"/>
    </location>
</feature>
<dbReference type="PANTHER" id="PTHR45798">
    <property type="entry name" value="RING-H2 FINGER PROTEIN ATL61-RELATED-RELATED"/>
    <property type="match status" value="1"/>
</dbReference>
<evidence type="ECO:0000256" key="6">
    <source>
        <dbReference type="SAM" id="Phobius"/>
    </source>
</evidence>
<evidence type="ECO:0000256" key="5">
    <source>
        <dbReference type="SAM" id="MobiDB-lite"/>
    </source>
</evidence>
<keyword evidence="6" id="KW-1133">Transmembrane helix</keyword>
<sequence>MEAPPPDTGENDPEFSTSELLDYTALIGCILFFICLFVFLRRFCLPLHSSSSSSDLSTVPPSPPRPLLPPAEPLTSLPKETFIVGTGLEGEGGGIGAGDECPICLGEFEEGEEVRVLPVCEHAFHVYCVDRWLQSHSSCPCCRRVCVVPYVYSVQRWLQYRRRQCCGRDGAVLGPHVCMYMRDAREAWRRLRAYRNYDG</sequence>
<reference evidence="8" key="1">
    <citation type="journal article" date="2023" name="Nat. Commun.">
        <title>Diploid and tetraploid genomes of Acorus and the evolution of monocots.</title>
        <authorList>
            <person name="Ma L."/>
            <person name="Liu K.W."/>
            <person name="Li Z."/>
            <person name="Hsiao Y.Y."/>
            <person name="Qi Y."/>
            <person name="Fu T."/>
            <person name="Tang G.D."/>
            <person name="Zhang D."/>
            <person name="Sun W.H."/>
            <person name="Liu D.K."/>
            <person name="Li Y."/>
            <person name="Chen G.Z."/>
            <person name="Liu X.D."/>
            <person name="Liao X.Y."/>
            <person name="Jiang Y.T."/>
            <person name="Yu X."/>
            <person name="Hao Y."/>
            <person name="Huang J."/>
            <person name="Zhao X.W."/>
            <person name="Ke S."/>
            <person name="Chen Y.Y."/>
            <person name="Wu W.L."/>
            <person name="Hsu J.L."/>
            <person name="Lin Y.F."/>
            <person name="Huang M.D."/>
            <person name="Li C.Y."/>
            <person name="Huang L."/>
            <person name="Wang Z.W."/>
            <person name="Zhao X."/>
            <person name="Zhong W.Y."/>
            <person name="Peng D.H."/>
            <person name="Ahmad S."/>
            <person name="Lan S."/>
            <person name="Zhang J.S."/>
            <person name="Tsai W.C."/>
            <person name="Van de Peer Y."/>
            <person name="Liu Z.J."/>
        </authorList>
    </citation>
    <scope>NUCLEOTIDE SEQUENCE</scope>
    <source>
        <strain evidence="8">CP</strain>
    </source>
</reference>
<dbReference type="GO" id="GO:0008270">
    <property type="term" value="F:zinc ion binding"/>
    <property type="evidence" value="ECO:0007669"/>
    <property type="project" value="UniProtKB-KW"/>
</dbReference>
<dbReference type="SUPFAM" id="SSF57850">
    <property type="entry name" value="RING/U-box"/>
    <property type="match status" value="1"/>
</dbReference>
<dbReference type="AlphaFoldDB" id="A0AAV9C4P1"/>
<evidence type="ECO:0000256" key="3">
    <source>
        <dbReference type="ARBA" id="ARBA00022833"/>
    </source>
</evidence>
<keyword evidence="3" id="KW-0862">Zinc</keyword>
<gene>
    <name evidence="8" type="primary">ATL44</name>
    <name evidence="8" type="ORF">QJS10_CPB21g00142</name>
</gene>
<feature type="domain" description="RING-type" evidence="7">
    <location>
        <begin position="101"/>
        <end position="143"/>
    </location>
</feature>
<evidence type="ECO:0000256" key="4">
    <source>
        <dbReference type="PROSITE-ProRule" id="PRU00175"/>
    </source>
</evidence>
<dbReference type="EMBL" id="JAUJYO010000021">
    <property type="protein sequence ID" value="KAK1283584.1"/>
    <property type="molecule type" value="Genomic_DNA"/>
</dbReference>
<keyword evidence="6" id="KW-0812">Transmembrane</keyword>
<dbReference type="PROSITE" id="PS50089">
    <property type="entry name" value="ZF_RING_2"/>
    <property type="match status" value="1"/>
</dbReference>
<accession>A0AAV9C4P1</accession>
<dbReference type="Proteomes" id="UP001180020">
    <property type="component" value="Unassembled WGS sequence"/>
</dbReference>
<comment type="caution">
    <text evidence="8">The sequence shown here is derived from an EMBL/GenBank/DDBJ whole genome shotgun (WGS) entry which is preliminary data.</text>
</comment>
<keyword evidence="1" id="KW-0479">Metal-binding</keyword>